<reference evidence="1" key="1">
    <citation type="submission" date="2021-02" db="EMBL/GenBank/DDBJ databases">
        <authorList>
            <person name="Nowell W R."/>
        </authorList>
    </citation>
    <scope>NUCLEOTIDE SEQUENCE</scope>
</reference>
<evidence type="ECO:0000313" key="1">
    <source>
        <dbReference type="EMBL" id="CAF3942298.1"/>
    </source>
</evidence>
<dbReference type="EMBL" id="CAJOAX010005282">
    <property type="protein sequence ID" value="CAF3942298.1"/>
    <property type="molecule type" value="Genomic_DNA"/>
</dbReference>
<accession>A0A819K3K7</accession>
<protein>
    <submittedName>
        <fullName evidence="1">Uncharacterized protein</fullName>
    </submittedName>
</protein>
<name>A0A819K3K7_9BILA</name>
<proteinExistence type="predicted"/>
<evidence type="ECO:0000313" key="2">
    <source>
        <dbReference type="Proteomes" id="UP000663823"/>
    </source>
</evidence>
<dbReference type="AlphaFoldDB" id="A0A819K3K7"/>
<comment type="caution">
    <text evidence="1">The sequence shown here is derived from an EMBL/GenBank/DDBJ whole genome shotgun (WGS) entry which is preliminary data.</text>
</comment>
<organism evidence="1 2">
    <name type="scientific">Rotaria sordida</name>
    <dbReference type="NCBI Taxonomy" id="392033"/>
    <lineage>
        <taxon>Eukaryota</taxon>
        <taxon>Metazoa</taxon>
        <taxon>Spiralia</taxon>
        <taxon>Gnathifera</taxon>
        <taxon>Rotifera</taxon>
        <taxon>Eurotatoria</taxon>
        <taxon>Bdelloidea</taxon>
        <taxon>Philodinida</taxon>
        <taxon>Philodinidae</taxon>
        <taxon>Rotaria</taxon>
    </lineage>
</organism>
<sequence length="69" mass="6909">MGNRASRATVYYLPPLWTAAPYYGGNSYGYGGYGGLGGLGGLGGVGGLGGLGRIGTAIPGYLLMPPRAR</sequence>
<dbReference type="Proteomes" id="UP000663823">
    <property type="component" value="Unassembled WGS sequence"/>
</dbReference>
<gene>
    <name evidence="1" type="ORF">OTI717_LOCUS25929</name>
</gene>